<dbReference type="Proteomes" id="UP000436088">
    <property type="component" value="Unassembled WGS sequence"/>
</dbReference>
<dbReference type="EMBL" id="VEPZ02001240">
    <property type="protein sequence ID" value="KAE8684408.1"/>
    <property type="molecule type" value="Genomic_DNA"/>
</dbReference>
<reference evidence="1" key="1">
    <citation type="submission" date="2019-09" db="EMBL/GenBank/DDBJ databases">
        <title>Draft genome information of white flower Hibiscus syriacus.</title>
        <authorList>
            <person name="Kim Y.-M."/>
        </authorList>
    </citation>
    <scope>NUCLEOTIDE SEQUENCE [LARGE SCALE GENOMIC DNA]</scope>
    <source>
        <strain evidence="1">YM2019G1</strain>
    </source>
</reference>
<protein>
    <submittedName>
        <fullName evidence="1">Uncharacterized protein</fullName>
    </submittedName>
</protein>
<dbReference type="PANTHER" id="PTHR33696">
    <property type="entry name" value="T22J18.15-RELATED"/>
    <property type="match status" value="1"/>
</dbReference>
<evidence type="ECO:0000313" key="1">
    <source>
        <dbReference type="EMBL" id="KAE8684408.1"/>
    </source>
</evidence>
<evidence type="ECO:0000313" key="2">
    <source>
        <dbReference type="Proteomes" id="UP000436088"/>
    </source>
</evidence>
<accession>A0A6A2YY14</accession>
<gene>
    <name evidence="1" type="ORF">F3Y22_tig00111131pilonHSYRG00180</name>
</gene>
<comment type="caution">
    <text evidence="1">The sequence shown here is derived from an EMBL/GenBank/DDBJ whole genome shotgun (WGS) entry which is preliminary data.</text>
</comment>
<sequence>MVRLSVPKLHSDFQVYHSLGNIYQGFQRSYKITTKKDYSMKLLPLPPLNIPRPSKSSSFGVMITRKKESGGVSESFRRMDPFFAALVECSKEDGDQETDRNLWTGAKVTRSVSDRLGFINLYSSCKRSCAVSESMVYLPRSRRTAAYDLINHRRSRYE</sequence>
<organism evidence="1 2">
    <name type="scientific">Hibiscus syriacus</name>
    <name type="common">Rose of Sharon</name>
    <dbReference type="NCBI Taxonomy" id="106335"/>
    <lineage>
        <taxon>Eukaryota</taxon>
        <taxon>Viridiplantae</taxon>
        <taxon>Streptophyta</taxon>
        <taxon>Embryophyta</taxon>
        <taxon>Tracheophyta</taxon>
        <taxon>Spermatophyta</taxon>
        <taxon>Magnoliopsida</taxon>
        <taxon>eudicotyledons</taxon>
        <taxon>Gunneridae</taxon>
        <taxon>Pentapetalae</taxon>
        <taxon>rosids</taxon>
        <taxon>malvids</taxon>
        <taxon>Malvales</taxon>
        <taxon>Malvaceae</taxon>
        <taxon>Malvoideae</taxon>
        <taxon>Hibiscus</taxon>
    </lineage>
</organism>
<proteinExistence type="predicted"/>
<dbReference type="AlphaFoldDB" id="A0A6A2YY14"/>
<name>A0A6A2YY14_HIBSY</name>
<keyword evidence="2" id="KW-1185">Reference proteome</keyword>
<dbReference type="PANTHER" id="PTHR33696:SF1">
    <property type="entry name" value="T22J18.15"/>
    <property type="match status" value="1"/>
</dbReference>